<dbReference type="AlphaFoldDB" id="A0A316L0E1"/>
<dbReference type="GO" id="GO:0000156">
    <property type="term" value="F:phosphorelay response regulator activity"/>
    <property type="evidence" value="ECO:0007669"/>
    <property type="project" value="InterPro"/>
</dbReference>
<feature type="transmembrane region" description="Helical" evidence="1">
    <location>
        <begin position="67"/>
        <end position="88"/>
    </location>
</feature>
<dbReference type="EMBL" id="QGEG01000001">
    <property type="protein sequence ID" value="PWL39574.1"/>
    <property type="molecule type" value="Genomic_DNA"/>
</dbReference>
<dbReference type="PANTHER" id="PTHR37299">
    <property type="entry name" value="TRANSCRIPTIONAL REGULATOR-RELATED"/>
    <property type="match status" value="1"/>
</dbReference>
<feature type="transmembrane region" description="Helical" evidence="1">
    <location>
        <begin position="35"/>
        <end position="55"/>
    </location>
</feature>
<sequence length="251" mass="29634">MKTKNFIGLILSIAVLLGLLIYWREYATRDQVTLYHVLLWQLAIWIPWIIGFKVLEKINKCSVESKFGLPLLLGVGLVFVCLHFGWFFMFSSTYSPYLDLEGSRFGVYRYFFIFWTLVDIGLVWFIIDKLKTTIEREPKPPLLLELTRGSNKYFCEPSQIYLLVAENYYTKLFTTEGTFVMRKPLKSFYDILPQNMFRKIHRSTIVNVNYVSELSRGSGHSLEVIMKDGTRRKVSRTFIKEITLFFKDRTY</sequence>
<name>A0A316L0E1_9FLAO</name>
<dbReference type="GO" id="GO:0003677">
    <property type="term" value="F:DNA binding"/>
    <property type="evidence" value="ECO:0007669"/>
    <property type="project" value="InterPro"/>
</dbReference>
<dbReference type="Pfam" id="PF04397">
    <property type="entry name" value="LytTR"/>
    <property type="match status" value="1"/>
</dbReference>
<evidence type="ECO:0000259" key="2">
    <source>
        <dbReference type="PROSITE" id="PS50930"/>
    </source>
</evidence>
<feature type="domain" description="HTH LytTR-type" evidence="2">
    <location>
        <begin position="144"/>
        <end position="248"/>
    </location>
</feature>
<dbReference type="SMART" id="SM00850">
    <property type="entry name" value="LytTR"/>
    <property type="match status" value="1"/>
</dbReference>
<dbReference type="Proteomes" id="UP000245762">
    <property type="component" value="Unassembled WGS sequence"/>
</dbReference>
<dbReference type="PANTHER" id="PTHR37299:SF1">
    <property type="entry name" value="STAGE 0 SPORULATION PROTEIN A HOMOLOG"/>
    <property type="match status" value="1"/>
</dbReference>
<reference evidence="3 4" key="1">
    <citation type="submission" date="2018-05" db="EMBL/GenBank/DDBJ databases">
        <title>Complete genome sequence of Flagellimonas aquimarina ECD12 isolated from seaweed Ecklonia cava.</title>
        <authorList>
            <person name="Choi S."/>
            <person name="Seong C."/>
        </authorList>
    </citation>
    <scope>NUCLEOTIDE SEQUENCE [LARGE SCALE GENOMIC DNA]</scope>
    <source>
        <strain evidence="3 4">ECD12</strain>
    </source>
</reference>
<gene>
    <name evidence="3" type="ORF">DKG77_01695</name>
</gene>
<dbReference type="RefSeq" id="WP_109659584.1">
    <property type="nucleotide sequence ID" value="NZ_QGEG01000001.1"/>
</dbReference>
<keyword evidence="1" id="KW-0472">Membrane</keyword>
<accession>A0A316L0E1</accession>
<comment type="caution">
    <text evidence="3">The sequence shown here is derived from an EMBL/GenBank/DDBJ whole genome shotgun (WGS) entry which is preliminary data.</text>
</comment>
<dbReference type="Gene3D" id="2.40.50.1020">
    <property type="entry name" value="LytTr DNA-binding domain"/>
    <property type="match status" value="1"/>
</dbReference>
<dbReference type="OrthoDB" id="1430683at2"/>
<dbReference type="PROSITE" id="PS50930">
    <property type="entry name" value="HTH_LYTTR"/>
    <property type="match status" value="1"/>
</dbReference>
<evidence type="ECO:0000313" key="3">
    <source>
        <dbReference type="EMBL" id="PWL39574.1"/>
    </source>
</evidence>
<feature type="transmembrane region" description="Helical" evidence="1">
    <location>
        <begin position="7"/>
        <end position="23"/>
    </location>
</feature>
<evidence type="ECO:0000256" key="1">
    <source>
        <dbReference type="SAM" id="Phobius"/>
    </source>
</evidence>
<keyword evidence="1" id="KW-0812">Transmembrane</keyword>
<dbReference type="InterPro" id="IPR046947">
    <property type="entry name" value="LytR-like"/>
</dbReference>
<organism evidence="3 4">
    <name type="scientific">Flagellimonas aquimarina</name>
    <dbReference type="NCBI Taxonomy" id="2201895"/>
    <lineage>
        <taxon>Bacteria</taxon>
        <taxon>Pseudomonadati</taxon>
        <taxon>Bacteroidota</taxon>
        <taxon>Flavobacteriia</taxon>
        <taxon>Flavobacteriales</taxon>
        <taxon>Flavobacteriaceae</taxon>
        <taxon>Flagellimonas</taxon>
    </lineage>
</organism>
<keyword evidence="1" id="KW-1133">Transmembrane helix</keyword>
<protein>
    <recommendedName>
        <fullName evidence="2">HTH LytTR-type domain-containing protein</fullName>
    </recommendedName>
</protein>
<keyword evidence="4" id="KW-1185">Reference proteome</keyword>
<dbReference type="InterPro" id="IPR007492">
    <property type="entry name" value="LytTR_DNA-bd_dom"/>
</dbReference>
<evidence type="ECO:0000313" key="4">
    <source>
        <dbReference type="Proteomes" id="UP000245762"/>
    </source>
</evidence>
<proteinExistence type="predicted"/>
<feature type="transmembrane region" description="Helical" evidence="1">
    <location>
        <begin position="108"/>
        <end position="127"/>
    </location>
</feature>